<organism evidence="2 3">
    <name type="scientific">Asanoa iriomotensis</name>
    <dbReference type="NCBI Taxonomy" id="234613"/>
    <lineage>
        <taxon>Bacteria</taxon>
        <taxon>Bacillati</taxon>
        <taxon>Actinomycetota</taxon>
        <taxon>Actinomycetes</taxon>
        <taxon>Micromonosporales</taxon>
        <taxon>Micromonosporaceae</taxon>
        <taxon>Asanoa</taxon>
    </lineage>
</organism>
<feature type="chain" id="PRO_5046259124" evidence="1">
    <location>
        <begin position="22"/>
        <end position="59"/>
    </location>
</feature>
<comment type="caution">
    <text evidence="2">The sequence shown here is derived from an EMBL/GenBank/DDBJ whole genome shotgun (WGS) entry which is preliminary data.</text>
</comment>
<keyword evidence="1" id="KW-0732">Signal</keyword>
<evidence type="ECO:0000313" key="2">
    <source>
        <dbReference type="EMBL" id="GIF58615.1"/>
    </source>
</evidence>
<protein>
    <submittedName>
        <fullName evidence="2">Uncharacterized protein</fullName>
    </submittedName>
</protein>
<dbReference type="RefSeq" id="WP_203705281.1">
    <property type="nucleotide sequence ID" value="NZ_BAAALU010000045.1"/>
</dbReference>
<gene>
    <name evidence="2" type="ORF">Air01nite_47100</name>
</gene>
<accession>A0ABQ4C8F6</accession>
<sequence length="59" mass="5960">MNKRIALGVTFAAAAAGAALAGGVAYANDDADGADLRISYEQVQETDCPEKTGTAEADL</sequence>
<name>A0ABQ4C8F6_9ACTN</name>
<evidence type="ECO:0000313" key="3">
    <source>
        <dbReference type="Proteomes" id="UP000624325"/>
    </source>
</evidence>
<keyword evidence="3" id="KW-1185">Reference proteome</keyword>
<evidence type="ECO:0000256" key="1">
    <source>
        <dbReference type="SAM" id="SignalP"/>
    </source>
</evidence>
<proteinExistence type="predicted"/>
<dbReference type="Proteomes" id="UP000624325">
    <property type="component" value="Unassembled WGS sequence"/>
</dbReference>
<reference evidence="2 3" key="1">
    <citation type="submission" date="2021-01" db="EMBL/GenBank/DDBJ databases">
        <title>Whole genome shotgun sequence of Asanoa iriomotensis NBRC 100142.</title>
        <authorList>
            <person name="Komaki H."/>
            <person name="Tamura T."/>
        </authorList>
    </citation>
    <scope>NUCLEOTIDE SEQUENCE [LARGE SCALE GENOMIC DNA]</scope>
    <source>
        <strain evidence="2 3">NBRC 100142</strain>
    </source>
</reference>
<feature type="signal peptide" evidence="1">
    <location>
        <begin position="1"/>
        <end position="21"/>
    </location>
</feature>
<dbReference type="EMBL" id="BONC01000035">
    <property type="protein sequence ID" value="GIF58615.1"/>
    <property type="molecule type" value="Genomic_DNA"/>
</dbReference>